<feature type="compositionally biased region" description="Basic and acidic residues" evidence="1">
    <location>
        <begin position="131"/>
        <end position="147"/>
    </location>
</feature>
<feature type="compositionally biased region" description="Basic and acidic residues" evidence="1">
    <location>
        <begin position="97"/>
        <end position="109"/>
    </location>
</feature>
<feature type="compositionally biased region" description="Polar residues" evidence="1">
    <location>
        <begin position="69"/>
        <end position="90"/>
    </location>
</feature>
<accession>A0AAN8PPU7</accession>
<proteinExistence type="predicted"/>
<protein>
    <submittedName>
        <fullName evidence="2">Uncharacterized protein</fullName>
    </submittedName>
</protein>
<evidence type="ECO:0000256" key="1">
    <source>
        <dbReference type="SAM" id="MobiDB-lite"/>
    </source>
</evidence>
<sequence>MGLLDRFAAHQKDRKSAKGSEETQDQLYDTEALKSISTSFSQRFREDFRLRVLRKIRPELQPTAKLEKPSSTPQNAGSSINISKRPTSGQGPVPVQEEQRAPPKNDTRPKNIPSDGNASSSDPSSTTSKKRSAESKAARERQGDMIKRQNIPNDSLKNQSLPDIPMPWVYPDTRRYDNTSSSYAAAFGLRYKAAASIKAIRIIRRRLHVYSCW</sequence>
<dbReference type="AlphaFoldDB" id="A0AAN8PPU7"/>
<dbReference type="Proteomes" id="UP001307849">
    <property type="component" value="Unassembled WGS sequence"/>
</dbReference>
<evidence type="ECO:0000313" key="2">
    <source>
        <dbReference type="EMBL" id="KAK6518333.1"/>
    </source>
</evidence>
<evidence type="ECO:0000313" key="3">
    <source>
        <dbReference type="Proteomes" id="UP001307849"/>
    </source>
</evidence>
<dbReference type="EMBL" id="JAVHJM010000002">
    <property type="protein sequence ID" value="KAK6518333.1"/>
    <property type="molecule type" value="Genomic_DNA"/>
</dbReference>
<organism evidence="2 3">
    <name type="scientific">Arthrobotrys conoides</name>
    <dbReference type="NCBI Taxonomy" id="74498"/>
    <lineage>
        <taxon>Eukaryota</taxon>
        <taxon>Fungi</taxon>
        <taxon>Dikarya</taxon>
        <taxon>Ascomycota</taxon>
        <taxon>Pezizomycotina</taxon>
        <taxon>Orbiliomycetes</taxon>
        <taxon>Orbiliales</taxon>
        <taxon>Orbiliaceae</taxon>
        <taxon>Arthrobotrys</taxon>
    </lineage>
</organism>
<feature type="compositionally biased region" description="Basic and acidic residues" evidence="1">
    <location>
        <begin position="7"/>
        <end position="21"/>
    </location>
</feature>
<feature type="compositionally biased region" description="Low complexity" evidence="1">
    <location>
        <begin position="113"/>
        <end position="127"/>
    </location>
</feature>
<gene>
    <name evidence="2" type="ORF">TWF506_005492</name>
</gene>
<keyword evidence="3" id="KW-1185">Reference proteome</keyword>
<reference evidence="2 3" key="1">
    <citation type="submission" date="2019-10" db="EMBL/GenBank/DDBJ databases">
        <authorList>
            <person name="Palmer J.M."/>
        </authorList>
    </citation>
    <scope>NUCLEOTIDE SEQUENCE [LARGE SCALE GENOMIC DNA]</scope>
    <source>
        <strain evidence="2 3">TWF506</strain>
    </source>
</reference>
<comment type="caution">
    <text evidence="2">The sequence shown here is derived from an EMBL/GenBank/DDBJ whole genome shotgun (WGS) entry which is preliminary data.</text>
</comment>
<feature type="region of interest" description="Disordered" evidence="1">
    <location>
        <begin position="56"/>
        <end position="159"/>
    </location>
</feature>
<name>A0AAN8PPU7_9PEZI</name>
<feature type="region of interest" description="Disordered" evidence="1">
    <location>
        <begin position="1"/>
        <end position="26"/>
    </location>
</feature>
<feature type="compositionally biased region" description="Polar residues" evidence="1">
    <location>
        <begin position="150"/>
        <end position="159"/>
    </location>
</feature>